<reference evidence="3" key="1">
    <citation type="journal article" date="2015" name="Genome Announc.">
        <title>Draft Genome Sequence of Tolypothrix boutellei Strain VB521301.</title>
        <authorList>
            <person name="Chandrababunaidu M.M."/>
            <person name="Singh D."/>
            <person name="Sen D."/>
            <person name="Bhan S."/>
            <person name="Das S."/>
            <person name="Gupta A."/>
            <person name="Adhikary S.P."/>
            <person name="Tripathy S."/>
        </authorList>
    </citation>
    <scope>NUCLEOTIDE SEQUENCE</scope>
    <source>
        <strain evidence="3">VB521301</strain>
    </source>
</reference>
<dbReference type="InterPro" id="IPR035093">
    <property type="entry name" value="RelE/ParE_toxin_dom_sf"/>
</dbReference>
<dbReference type="SUPFAM" id="SSF143011">
    <property type="entry name" value="RelE-like"/>
    <property type="match status" value="1"/>
</dbReference>
<sequence>MKSATLPSFWETYSSLNDDTKNSARKAYRLWKQNSFHPSLHFKCINQEESIWSVRITRGYRAIGILEGDTVTWFWIGKHEDYERFFS</sequence>
<evidence type="ECO:0000259" key="1">
    <source>
        <dbReference type="Pfam" id="PF24732"/>
    </source>
</evidence>
<feature type="domain" description="ParE-like toxin" evidence="1">
    <location>
        <begin position="24"/>
        <end position="84"/>
    </location>
</feature>
<dbReference type="STRING" id="1479485.DA73_0243930"/>
<dbReference type="Pfam" id="PF24732">
    <property type="entry name" value="ParE_like"/>
    <property type="match status" value="1"/>
</dbReference>
<evidence type="ECO:0000313" key="2">
    <source>
        <dbReference type="EMBL" id="KAF3888548.1"/>
    </source>
</evidence>
<dbReference type="InterPro" id="IPR056925">
    <property type="entry name" value="ParE-like"/>
</dbReference>
<proteinExistence type="predicted"/>
<reference evidence="2" key="2">
    <citation type="submission" date="2019-11" db="EMBL/GenBank/DDBJ databases">
        <title>Improved Assembly of Tolypothrix boutellei genome.</title>
        <authorList>
            <person name="Sarangi A.N."/>
            <person name="Mukherjee M."/>
            <person name="Ghosh S."/>
            <person name="Singh D."/>
            <person name="Das A."/>
            <person name="Kant S."/>
            <person name="Prusty A."/>
            <person name="Tripathy S."/>
        </authorList>
    </citation>
    <scope>NUCLEOTIDE SEQUENCE</scope>
    <source>
        <strain evidence="2">VB521301</strain>
    </source>
</reference>
<gene>
    <name evidence="3" type="ORF">DA73_0243930</name>
    <name evidence="2" type="ORF">DA73_0400026030</name>
</gene>
<evidence type="ECO:0000313" key="3">
    <source>
        <dbReference type="EMBL" id="KIE07919.1"/>
    </source>
</evidence>
<dbReference type="Proteomes" id="UP000029738">
    <property type="component" value="Unassembled WGS sequence"/>
</dbReference>
<dbReference type="EMBL" id="JHEG04000001">
    <property type="protein sequence ID" value="KAF3888548.1"/>
    <property type="molecule type" value="Genomic_DNA"/>
</dbReference>
<keyword evidence="4" id="KW-1185">Reference proteome</keyword>
<dbReference type="EMBL" id="JHEG02000059">
    <property type="protein sequence ID" value="KIE07919.1"/>
    <property type="molecule type" value="Genomic_DNA"/>
</dbReference>
<dbReference type="AlphaFoldDB" id="A0A0C1QR09"/>
<organism evidence="3">
    <name type="scientific">Tolypothrix bouteillei VB521301</name>
    <dbReference type="NCBI Taxonomy" id="1479485"/>
    <lineage>
        <taxon>Bacteria</taxon>
        <taxon>Bacillati</taxon>
        <taxon>Cyanobacteriota</taxon>
        <taxon>Cyanophyceae</taxon>
        <taxon>Nostocales</taxon>
        <taxon>Tolypothrichaceae</taxon>
        <taxon>Tolypothrix</taxon>
    </lineage>
</organism>
<comment type="caution">
    <text evidence="3">The sequence shown here is derived from an EMBL/GenBank/DDBJ whole genome shotgun (WGS) entry which is preliminary data.</text>
</comment>
<accession>A0A0C1QR09</accession>
<name>A0A0C1QR09_9CYAN</name>
<protein>
    <recommendedName>
        <fullName evidence="1">ParE-like toxin domain-containing protein</fullName>
    </recommendedName>
</protein>
<evidence type="ECO:0000313" key="4">
    <source>
        <dbReference type="Proteomes" id="UP000029738"/>
    </source>
</evidence>
<dbReference type="RefSeq" id="WP_050046851.1">
    <property type="nucleotide sequence ID" value="NZ_JHEG04000001.1"/>
</dbReference>
<dbReference type="OrthoDB" id="129742at2"/>